<feature type="region of interest" description="Disordered" evidence="1">
    <location>
        <begin position="101"/>
        <end position="121"/>
    </location>
</feature>
<name>A0A5J9WNF2_9POAL</name>
<evidence type="ECO:0000313" key="2">
    <source>
        <dbReference type="EMBL" id="TVU49708.1"/>
    </source>
</evidence>
<protein>
    <submittedName>
        <fullName evidence="2">Uncharacterized protein</fullName>
    </submittedName>
</protein>
<dbReference type="Gramene" id="TVU49708">
    <property type="protein sequence ID" value="TVU49708"/>
    <property type="gene ID" value="EJB05_01034"/>
</dbReference>
<comment type="caution">
    <text evidence="2">The sequence shown here is derived from an EMBL/GenBank/DDBJ whole genome shotgun (WGS) entry which is preliminary data.</text>
</comment>
<gene>
    <name evidence="2" type="ORF">EJB05_01034</name>
</gene>
<keyword evidence="3" id="KW-1185">Reference proteome</keyword>
<dbReference type="EMBL" id="RWGY01000002">
    <property type="protein sequence ID" value="TVU49708.1"/>
    <property type="molecule type" value="Genomic_DNA"/>
</dbReference>
<feature type="compositionally biased region" description="Low complexity" evidence="1">
    <location>
        <begin position="105"/>
        <end position="121"/>
    </location>
</feature>
<proteinExistence type="predicted"/>
<evidence type="ECO:0000313" key="3">
    <source>
        <dbReference type="Proteomes" id="UP000324897"/>
    </source>
</evidence>
<dbReference type="AlphaFoldDB" id="A0A5J9WNF2"/>
<accession>A0A5J9WNF2</accession>
<evidence type="ECO:0000256" key="1">
    <source>
        <dbReference type="SAM" id="MobiDB-lite"/>
    </source>
</evidence>
<reference evidence="2 3" key="1">
    <citation type="journal article" date="2019" name="Sci. Rep.">
        <title>A high-quality genome of Eragrostis curvula grass provides insights into Poaceae evolution and supports new strategies to enhance forage quality.</title>
        <authorList>
            <person name="Carballo J."/>
            <person name="Santos B.A.C.M."/>
            <person name="Zappacosta D."/>
            <person name="Garbus I."/>
            <person name="Selva J.P."/>
            <person name="Gallo C.A."/>
            <person name="Diaz A."/>
            <person name="Albertini E."/>
            <person name="Caccamo M."/>
            <person name="Echenique V."/>
        </authorList>
    </citation>
    <scope>NUCLEOTIDE SEQUENCE [LARGE SCALE GENOMIC DNA]</scope>
    <source>
        <strain evidence="3">cv. Victoria</strain>
        <tissue evidence="2">Leaf</tissue>
    </source>
</reference>
<organism evidence="2 3">
    <name type="scientific">Eragrostis curvula</name>
    <name type="common">weeping love grass</name>
    <dbReference type="NCBI Taxonomy" id="38414"/>
    <lineage>
        <taxon>Eukaryota</taxon>
        <taxon>Viridiplantae</taxon>
        <taxon>Streptophyta</taxon>
        <taxon>Embryophyta</taxon>
        <taxon>Tracheophyta</taxon>
        <taxon>Spermatophyta</taxon>
        <taxon>Magnoliopsida</taxon>
        <taxon>Liliopsida</taxon>
        <taxon>Poales</taxon>
        <taxon>Poaceae</taxon>
        <taxon>PACMAD clade</taxon>
        <taxon>Chloridoideae</taxon>
        <taxon>Eragrostideae</taxon>
        <taxon>Eragrostidinae</taxon>
        <taxon>Eragrostis</taxon>
    </lineage>
</organism>
<sequence length="315" mass="33823">MAVALAKVLRGGSSSASSRLMLPAMGRRVLQDGVLRHLGSSPAATAAGTAPRLVHTTAAAGSKPATCSLRCGDAAAMQRARLLSFLPRAGPRQRARLLLPGTRDGGASLPGGSASGAAARGGVLRPPASGVAVRALRFGNGSHRRLVRRTGQLDRIYSTSDLGFATMVASTEGSGEPTHVKENWESLVQLSLWSRLRAGLPGPDLQHRADLQVADNKDYEDHNVLWIRWVLTAIVCYVMRKFQSLAKVGYIGEYVLHLLHVRKMLHLCVDRAVAVVLASEVGTTNIKQTFRSSTRTAMLFPIIGGLFDRNYLCLR</sequence>
<dbReference type="Proteomes" id="UP000324897">
    <property type="component" value="Chromosome 6"/>
</dbReference>